<evidence type="ECO:0000256" key="1">
    <source>
        <dbReference type="SAM" id="SignalP"/>
    </source>
</evidence>
<dbReference type="SUPFAM" id="SSF53850">
    <property type="entry name" value="Periplasmic binding protein-like II"/>
    <property type="match status" value="1"/>
</dbReference>
<dbReference type="RefSeq" id="WP_380540275.1">
    <property type="nucleotide sequence ID" value="NZ_JBHFAB010000022.1"/>
</dbReference>
<evidence type="ECO:0000313" key="2">
    <source>
        <dbReference type="EMBL" id="MFC1419960.1"/>
    </source>
</evidence>
<feature type="signal peptide" evidence="1">
    <location>
        <begin position="1"/>
        <end position="17"/>
    </location>
</feature>
<proteinExistence type="predicted"/>
<dbReference type="PROSITE" id="PS51318">
    <property type="entry name" value="TAT"/>
    <property type="match status" value="1"/>
</dbReference>
<dbReference type="EMBL" id="JBHFAB010000022">
    <property type="protein sequence ID" value="MFC1419960.1"/>
    <property type="molecule type" value="Genomic_DNA"/>
</dbReference>
<name>A0ABV6W1T0_9ACTN</name>
<feature type="chain" id="PRO_5047499298" evidence="1">
    <location>
        <begin position="18"/>
        <end position="443"/>
    </location>
</feature>
<gene>
    <name evidence="2" type="ORF">ACEZDE_25460</name>
</gene>
<dbReference type="Proteomes" id="UP001592531">
    <property type="component" value="Unassembled WGS sequence"/>
</dbReference>
<sequence>MAMSRRFFLAAAGVAGAAAGTGLLSACSSNSQSAVGANGAPGQLEVFSWWTDPGEKAALDSLVSVFNQGNPNIKFINRAVVGGGGDAAKAELAKRLAAKNPPDTFQAQAGQMVGDYITAGQIEDVSFLYKQEGWDTQFSQKVLKLIQRGGKYYSVPVDTHHINVLWSNPKVCAAHGVSAKPASMAEFIGNLRKLKKAGDVIPLAVSLDPGQEWQVKHIMETVLVSTLGADDWAALWKKGADWNTPKVTTALNTFAEIMTYAPGTGSTVTGWDQVCGLVGGGKAAYQIMGDWVEANFTVAQKLTPGTDYSWCAVPGTAGTFLFACDCFTLPVGAKDRDATIAWLKTCGSLSGQDSFTTVKGAIPPRATVGADERTLFSPYLQWSLDEWKKDILAGSLTHGVVASGAWNAAVDAAVTAWLSDHNVPKLQQGLVAAAAKFAPLAQV</sequence>
<dbReference type="PROSITE" id="PS51257">
    <property type="entry name" value="PROKAR_LIPOPROTEIN"/>
    <property type="match status" value="1"/>
</dbReference>
<reference evidence="2 3" key="1">
    <citation type="submission" date="2024-09" db="EMBL/GenBank/DDBJ databases">
        <authorList>
            <person name="Lee S.D."/>
        </authorList>
    </citation>
    <scope>NUCLEOTIDE SEQUENCE [LARGE SCALE GENOMIC DNA]</scope>
    <source>
        <strain evidence="2 3">N8-3</strain>
    </source>
</reference>
<dbReference type="Gene3D" id="3.40.190.10">
    <property type="entry name" value="Periplasmic binding protein-like II"/>
    <property type="match status" value="2"/>
</dbReference>
<comment type="caution">
    <text evidence="2">The sequence shown here is derived from an EMBL/GenBank/DDBJ whole genome shotgun (WGS) entry which is preliminary data.</text>
</comment>
<organism evidence="2 3">
    <name type="scientific">Streptacidiphilus cavernicola</name>
    <dbReference type="NCBI Taxonomy" id="3342716"/>
    <lineage>
        <taxon>Bacteria</taxon>
        <taxon>Bacillati</taxon>
        <taxon>Actinomycetota</taxon>
        <taxon>Actinomycetes</taxon>
        <taxon>Kitasatosporales</taxon>
        <taxon>Streptomycetaceae</taxon>
        <taxon>Streptacidiphilus</taxon>
    </lineage>
</organism>
<accession>A0ABV6W1T0</accession>
<dbReference type="InterPro" id="IPR006311">
    <property type="entry name" value="TAT_signal"/>
</dbReference>
<dbReference type="InterPro" id="IPR019546">
    <property type="entry name" value="TAT_signal_bac_arc"/>
</dbReference>
<evidence type="ECO:0000313" key="3">
    <source>
        <dbReference type="Proteomes" id="UP001592531"/>
    </source>
</evidence>
<keyword evidence="1" id="KW-0732">Signal</keyword>
<keyword evidence="3" id="KW-1185">Reference proteome</keyword>
<protein>
    <submittedName>
        <fullName evidence="2">ABC transporter substrate-binding protein</fullName>
    </submittedName>
</protein>
<dbReference type="NCBIfam" id="TIGR01409">
    <property type="entry name" value="TAT_signal_seq"/>
    <property type="match status" value="1"/>
</dbReference>